<evidence type="ECO:0000313" key="4">
    <source>
        <dbReference type="Proteomes" id="UP000663608"/>
    </source>
</evidence>
<dbReference type="Gene3D" id="3.40.50.1820">
    <property type="entry name" value="alpha/beta hydrolase"/>
    <property type="match status" value="1"/>
</dbReference>
<dbReference type="PANTHER" id="PTHR48081">
    <property type="entry name" value="AB HYDROLASE SUPERFAMILY PROTEIN C4A8.06C"/>
    <property type="match status" value="1"/>
</dbReference>
<evidence type="ECO:0000313" key="3">
    <source>
        <dbReference type="EMBL" id="QSE77254.1"/>
    </source>
</evidence>
<reference evidence="3 4" key="1">
    <citation type="submission" date="2021-02" db="EMBL/GenBank/DDBJ databases">
        <title>Complete genome sequence of Lactococcus lactis strain K_LL004.</title>
        <authorList>
            <person name="Kim H.B."/>
        </authorList>
    </citation>
    <scope>NUCLEOTIDE SEQUENCE [LARGE SCALE GENOMIC DNA]</scope>
    <source>
        <strain evidence="3 4">K_LL004</strain>
    </source>
</reference>
<organism evidence="3 4">
    <name type="scientific">Lactococcus taiwanensis</name>
    <dbReference type="NCBI Taxonomy" id="1151742"/>
    <lineage>
        <taxon>Bacteria</taxon>
        <taxon>Bacillati</taxon>
        <taxon>Bacillota</taxon>
        <taxon>Bacilli</taxon>
        <taxon>Lactobacillales</taxon>
        <taxon>Streptococcaceae</taxon>
        <taxon>Lactococcus</taxon>
    </lineage>
</organism>
<keyword evidence="4" id="KW-1185">Reference proteome</keyword>
<dbReference type="AlphaFoldDB" id="A0AA45KHA1"/>
<dbReference type="InterPro" id="IPR029058">
    <property type="entry name" value="AB_hydrolase_fold"/>
</dbReference>
<proteinExistence type="predicted"/>
<dbReference type="EMBL" id="CP070872">
    <property type="protein sequence ID" value="QSE77254.1"/>
    <property type="molecule type" value="Genomic_DNA"/>
</dbReference>
<gene>
    <name evidence="3" type="ORF">JW886_03050</name>
</gene>
<dbReference type="GO" id="GO:0016787">
    <property type="term" value="F:hydrolase activity"/>
    <property type="evidence" value="ECO:0007669"/>
    <property type="project" value="UniProtKB-KW"/>
</dbReference>
<feature type="domain" description="BD-FAE-like" evidence="2">
    <location>
        <begin position="26"/>
        <end position="125"/>
    </location>
</feature>
<dbReference type="KEGG" id="lti:JW886_03050"/>
<dbReference type="PANTHER" id="PTHR48081:SF6">
    <property type="entry name" value="PEPTIDASE S9 PROLYL OLIGOPEPTIDASE CATALYTIC DOMAIN-CONTAINING PROTEIN"/>
    <property type="match status" value="1"/>
</dbReference>
<evidence type="ECO:0000259" key="2">
    <source>
        <dbReference type="Pfam" id="PF20434"/>
    </source>
</evidence>
<dbReference type="Proteomes" id="UP000663608">
    <property type="component" value="Chromosome"/>
</dbReference>
<dbReference type="RefSeq" id="WP_205872286.1">
    <property type="nucleotide sequence ID" value="NZ_CP070872.1"/>
</dbReference>
<protein>
    <submittedName>
        <fullName evidence="3">Alpha/beta hydrolase</fullName>
    </submittedName>
</protein>
<dbReference type="Pfam" id="PF20434">
    <property type="entry name" value="BD-FAE"/>
    <property type="match status" value="1"/>
</dbReference>
<dbReference type="InterPro" id="IPR050300">
    <property type="entry name" value="GDXG_lipolytic_enzyme"/>
</dbReference>
<sequence length="255" mass="29043">MEIQKHVINETAWVELYHQNSPALSQDNPLPALIICPGGSYEHISERESEPLAFAFLAQGYQVFILNYTVMNKGTHHNFLNQNLQEVRAVFELINKHHRTWNIDPQKVFLLGCSAGGHLAASYCTSHPFYQAKGLLLCYPVTSFSLGWPKEHAHFNFSLEDCSIYDSNLAISAHTPPTFIWHTGSDLTVPIANSLVFCEHLAKVQVPFEAHFFEKGPHGLGLANRATAPTERHFVPDVQRWFPWALNWLERRLKK</sequence>
<dbReference type="SUPFAM" id="SSF53474">
    <property type="entry name" value="alpha/beta-Hydrolases"/>
    <property type="match status" value="1"/>
</dbReference>
<name>A0AA45KHA1_9LACT</name>
<accession>A0AA45KHA1</accession>
<dbReference type="InterPro" id="IPR049492">
    <property type="entry name" value="BD-FAE-like_dom"/>
</dbReference>
<evidence type="ECO:0000256" key="1">
    <source>
        <dbReference type="ARBA" id="ARBA00022801"/>
    </source>
</evidence>
<keyword evidence="1 3" id="KW-0378">Hydrolase</keyword>